<keyword evidence="2" id="KW-1185">Reference proteome</keyword>
<gene>
    <name evidence="1" type="ORF">MANES_05G115366v8</name>
</gene>
<dbReference type="EMBL" id="CM004391">
    <property type="protein sequence ID" value="KAG8654252.1"/>
    <property type="molecule type" value="Genomic_DNA"/>
</dbReference>
<accession>A0ACB7HP24</accession>
<dbReference type="Proteomes" id="UP000091857">
    <property type="component" value="Chromosome 5"/>
</dbReference>
<evidence type="ECO:0000313" key="1">
    <source>
        <dbReference type="EMBL" id="KAG8654252.1"/>
    </source>
</evidence>
<organism evidence="1 2">
    <name type="scientific">Manihot esculenta</name>
    <name type="common">Cassava</name>
    <name type="synonym">Jatropha manihot</name>
    <dbReference type="NCBI Taxonomy" id="3983"/>
    <lineage>
        <taxon>Eukaryota</taxon>
        <taxon>Viridiplantae</taxon>
        <taxon>Streptophyta</taxon>
        <taxon>Embryophyta</taxon>
        <taxon>Tracheophyta</taxon>
        <taxon>Spermatophyta</taxon>
        <taxon>Magnoliopsida</taxon>
        <taxon>eudicotyledons</taxon>
        <taxon>Gunneridae</taxon>
        <taxon>Pentapetalae</taxon>
        <taxon>rosids</taxon>
        <taxon>fabids</taxon>
        <taxon>Malpighiales</taxon>
        <taxon>Euphorbiaceae</taxon>
        <taxon>Crotonoideae</taxon>
        <taxon>Manihoteae</taxon>
        <taxon>Manihot</taxon>
    </lineage>
</organism>
<proteinExistence type="predicted"/>
<name>A0ACB7HP24_MANES</name>
<reference evidence="2" key="1">
    <citation type="journal article" date="2016" name="Nat. Biotechnol.">
        <title>Sequencing wild and cultivated cassava and related species reveals extensive interspecific hybridization and genetic diversity.</title>
        <authorList>
            <person name="Bredeson J.V."/>
            <person name="Lyons J.B."/>
            <person name="Prochnik S.E."/>
            <person name="Wu G.A."/>
            <person name="Ha C.M."/>
            <person name="Edsinger-Gonzales E."/>
            <person name="Grimwood J."/>
            <person name="Schmutz J."/>
            <person name="Rabbi I.Y."/>
            <person name="Egesi C."/>
            <person name="Nauluvula P."/>
            <person name="Lebot V."/>
            <person name="Ndunguru J."/>
            <person name="Mkamilo G."/>
            <person name="Bart R.S."/>
            <person name="Setter T.L."/>
            <person name="Gleadow R.M."/>
            <person name="Kulakow P."/>
            <person name="Ferguson M.E."/>
            <person name="Rounsley S."/>
            <person name="Rokhsar D.S."/>
        </authorList>
    </citation>
    <scope>NUCLEOTIDE SEQUENCE [LARGE SCALE GENOMIC DNA]</scope>
    <source>
        <strain evidence="2">cv. AM560-2</strain>
    </source>
</reference>
<evidence type="ECO:0000313" key="2">
    <source>
        <dbReference type="Proteomes" id="UP000091857"/>
    </source>
</evidence>
<protein>
    <submittedName>
        <fullName evidence="1">Uncharacterized protein</fullName>
    </submittedName>
</protein>
<sequence length="102" mass="11400">MCKKVNPSMEGPVHPSLSLSITHIHQMVKASKAIDKGTEEWDLWDTLPCTWGNENFSNLAKILTILHALAHHTIMPSCMEGPPSHQNQFLLLSSLRKLVVAF</sequence>
<comment type="caution">
    <text evidence="1">The sequence shown here is derived from an EMBL/GenBank/DDBJ whole genome shotgun (WGS) entry which is preliminary data.</text>
</comment>